<dbReference type="Proteomes" id="UP000287198">
    <property type="component" value="Unassembled WGS sequence"/>
</dbReference>
<evidence type="ECO:0000256" key="1">
    <source>
        <dbReference type="ARBA" id="ARBA00004533"/>
    </source>
</evidence>
<evidence type="ECO:0000256" key="7">
    <source>
        <dbReference type="ARBA" id="ARBA00022927"/>
    </source>
</evidence>
<dbReference type="PIRSF" id="PIRSF002786">
    <property type="entry name" value="XcpX"/>
    <property type="match status" value="1"/>
</dbReference>
<evidence type="ECO:0000256" key="8">
    <source>
        <dbReference type="ARBA" id="ARBA00022989"/>
    </source>
</evidence>
<organism evidence="13 14">
    <name type="scientific">Pseudidiomarina halophila</name>
    <dbReference type="NCBI Taxonomy" id="1449799"/>
    <lineage>
        <taxon>Bacteria</taxon>
        <taxon>Pseudomonadati</taxon>
        <taxon>Pseudomonadota</taxon>
        <taxon>Gammaproteobacteria</taxon>
        <taxon>Alteromonadales</taxon>
        <taxon>Idiomarinaceae</taxon>
        <taxon>Pseudidiomarina</taxon>
    </lineage>
</organism>
<evidence type="ECO:0000256" key="11">
    <source>
        <dbReference type="SAM" id="Phobius"/>
    </source>
</evidence>
<dbReference type="Gene3D" id="1.10.40.60">
    <property type="entry name" value="EpsJ-like"/>
    <property type="match status" value="2"/>
</dbReference>
<comment type="caution">
    <text evidence="13">The sequence shown here is derived from an EMBL/GenBank/DDBJ whole genome shotgun (WGS) entry which is preliminary data.</text>
</comment>
<reference evidence="14" key="1">
    <citation type="journal article" date="2018" name="Front. Microbiol.">
        <title>Genome-Based Analysis Reveals the Taxonomy and Diversity of the Family Idiomarinaceae.</title>
        <authorList>
            <person name="Liu Y."/>
            <person name="Lai Q."/>
            <person name="Shao Z."/>
        </authorList>
    </citation>
    <scope>NUCLEOTIDE SEQUENCE [LARGE SCALE GENOMIC DNA]</scope>
    <source>
        <strain evidence="14">BH195</strain>
    </source>
</reference>
<dbReference type="PANTHER" id="PTHR38831:SF1">
    <property type="entry name" value="TYPE II SECRETION SYSTEM PROTEIN K-RELATED"/>
    <property type="match status" value="1"/>
</dbReference>
<comment type="similarity">
    <text evidence="2 10">Belongs to the GSP K family.</text>
</comment>
<dbReference type="OrthoDB" id="9788973at2"/>
<evidence type="ECO:0000259" key="12">
    <source>
        <dbReference type="Pfam" id="PF21687"/>
    </source>
</evidence>
<dbReference type="RefSeq" id="WP_126763845.1">
    <property type="nucleotide sequence ID" value="NZ_JBHLTZ010000012.1"/>
</dbReference>
<keyword evidence="7" id="KW-0653">Protein transport</keyword>
<dbReference type="InterPro" id="IPR045584">
    <property type="entry name" value="Pilin-like"/>
</dbReference>
<dbReference type="AlphaFoldDB" id="A0A432XWM6"/>
<dbReference type="SUPFAM" id="SSF158544">
    <property type="entry name" value="GspK insert domain-like"/>
    <property type="match status" value="2"/>
</dbReference>
<evidence type="ECO:0000256" key="6">
    <source>
        <dbReference type="ARBA" id="ARBA00022692"/>
    </source>
</evidence>
<keyword evidence="4 10" id="KW-1003">Cell membrane</keyword>
<keyword evidence="3 10" id="KW-0813">Transport</keyword>
<dbReference type="InterPro" id="IPR049031">
    <property type="entry name" value="T2SSK_SAM-like_1st"/>
</dbReference>
<keyword evidence="9 10" id="KW-0472">Membrane</keyword>
<evidence type="ECO:0000256" key="5">
    <source>
        <dbReference type="ARBA" id="ARBA00022519"/>
    </source>
</evidence>
<sequence>MNRKVKLKQLHTSPPQRQQGVALIMVLLVVALVTVLAVQLSEKLQMNVVRTMNYQQTEQAYWYMLSAEEIARNLLQVQLDESDGVVHLDQVWHEQTEEERVYPIEGGGLVRVGIKDLYSCFNLNALKGDGLSNEVLARRKVQFRMLLHAVIEDLDAYTADTIVESLADWLDKDDQLASSYGAERADYESLAVPYQAANDYFVHESELRLIRGVTQPIYQELKPFVCVVPNSNKLRLNFNTVAPEHGELLHAVSLGGLTTDAGNAALSERPDDGYERSEDLQNNSILQQASQQVIRPNFGGVPQPSGVTAETIGGMFDDLVVKSNYFELDTHVSVGDMVLRGQSKLYISTDETVVLMRGLGEP</sequence>
<dbReference type="SUPFAM" id="SSF54523">
    <property type="entry name" value="Pili subunits"/>
    <property type="match status" value="1"/>
</dbReference>
<keyword evidence="8 11" id="KW-1133">Transmembrane helix</keyword>
<accession>A0A432XWM6</accession>
<evidence type="ECO:0000256" key="2">
    <source>
        <dbReference type="ARBA" id="ARBA00007246"/>
    </source>
</evidence>
<evidence type="ECO:0000256" key="9">
    <source>
        <dbReference type="ARBA" id="ARBA00023136"/>
    </source>
</evidence>
<dbReference type="NCBIfam" id="NF037980">
    <property type="entry name" value="T2SS_GspK"/>
    <property type="match status" value="1"/>
</dbReference>
<protein>
    <recommendedName>
        <fullName evidence="10">Type II secretion system protein K</fullName>
    </recommendedName>
</protein>
<dbReference type="InterPro" id="IPR038072">
    <property type="entry name" value="GspK_central_sf"/>
</dbReference>
<dbReference type="EMBL" id="PIPW01000002">
    <property type="protein sequence ID" value="RUO53138.1"/>
    <property type="molecule type" value="Genomic_DNA"/>
</dbReference>
<keyword evidence="6 11" id="KW-0812">Transmembrane</keyword>
<evidence type="ECO:0000313" key="14">
    <source>
        <dbReference type="Proteomes" id="UP000287198"/>
    </source>
</evidence>
<keyword evidence="5 10" id="KW-0997">Cell inner membrane</keyword>
<feature type="domain" description="T2SS protein K first SAM-like" evidence="12">
    <location>
        <begin position="119"/>
        <end position="230"/>
    </location>
</feature>
<name>A0A432XWM6_9GAMM</name>
<comment type="subcellular location">
    <subcellularLocation>
        <location evidence="1 10">Cell inner membrane</location>
    </subcellularLocation>
</comment>
<evidence type="ECO:0000256" key="10">
    <source>
        <dbReference type="PIRNR" id="PIRNR002786"/>
    </source>
</evidence>
<evidence type="ECO:0000256" key="4">
    <source>
        <dbReference type="ARBA" id="ARBA00022475"/>
    </source>
</evidence>
<proteinExistence type="inferred from homology"/>
<keyword evidence="14" id="KW-1185">Reference proteome</keyword>
<dbReference type="InterPro" id="IPR005628">
    <property type="entry name" value="GspK"/>
</dbReference>
<dbReference type="PANTHER" id="PTHR38831">
    <property type="entry name" value="TYPE II SECRETION SYSTEM PROTEIN K"/>
    <property type="match status" value="1"/>
</dbReference>
<gene>
    <name evidence="13" type="ORF">CWI69_08955</name>
</gene>
<evidence type="ECO:0000256" key="3">
    <source>
        <dbReference type="ARBA" id="ARBA00022448"/>
    </source>
</evidence>
<dbReference type="Pfam" id="PF21687">
    <property type="entry name" value="T2SSK_1st"/>
    <property type="match status" value="1"/>
</dbReference>
<dbReference type="GO" id="GO:0009306">
    <property type="term" value="P:protein secretion"/>
    <property type="evidence" value="ECO:0007669"/>
    <property type="project" value="InterPro"/>
</dbReference>
<dbReference type="Gene3D" id="3.30.1300.30">
    <property type="entry name" value="GSPII I/J protein-like"/>
    <property type="match status" value="1"/>
</dbReference>
<feature type="transmembrane region" description="Helical" evidence="11">
    <location>
        <begin position="21"/>
        <end position="40"/>
    </location>
</feature>
<evidence type="ECO:0000313" key="13">
    <source>
        <dbReference type="EMBL" id="RUO53138.1"/>
    </source>
</evidence>
<dbReference type="GO" id="GO:0005886">
    <property type="term" value="C:plasma membrane"/>
    <property type="evidence" value="ECO:0007669"/>
    <property type="project" value="UniProtKB-SubCell"/>
</dbReference>